<evidence type="ECO:0000256" key="1">
    <source>
        <dbReference type="ARBA" id="ARBA00004141"/>
    </source>
</evidence>
<evidence type="ECO:0000256" key="2">
    <source>
        <dbReference type="ARBA" id="ARBA00009773"/>
    </source>
</evidence>
<keyword evidence="3 6" id="KW-0812">Transmembrane</keyword>
<evidence type="ECO:0000313" key="7">
    <source>
        <dbReference type="EMBL" id="TLG88223.1"/>
    </source>
</evidence>
<name>A0ABY2TXI6_9PSED</name>
<keyword evidence="8" id="KW-1185">Reference proteome</keyword>
<protein>
    <submittedName>
        <fullName evidence="7">AI-2E family transporter</fullName>
    </submittedName>
</protein>
<keyword evidence="5 6" id="KW-0472">Membrane</keyword>
<evidence type="ECO:0000256" key="6">
    <source>
        <dbReference type="SAM" id="Phobius"/>
    </source>
</evidence>
<dbReference type="EMBL" id="VBVZ01000600">
    <property type="protein sequence ID" value="TLG88223.1"/>
    <property type="molecule type" value="Genomic_DNA"/>
</dbReference>
<proteinExistence type="inferred from homology"/>
<feature type="transmembrane region" description="Helical" evidence="6">
    <location>
        <begin position="34"/>
        <end position="62"/>
    </location>
</feature>
<reference evidence="7 8" key="1">
    <citation type="submission" date="2019-05" db="EMBL/GenBank/DDBJ databases">
        <title>Pseudomonas edaphica sp. nov., isolated from rhizospheric soil of Cistus ladanifer L. in Spain.</title>
        <authorList>
            <person name="Peix A."/>
        </authorList>
    </citation>
    <scope>NUCLEOTIDE SEQUENCE [LARGE SCALE GENOMIC DNA]</scope>
    <source>
        <strain evidence="7 8">RD25</strain>
    </source>
</reference>
<dbReference type="Pfam" id="PF01594">
    <property type="entry name" value="AI-2E_transport"/>
    <property type="match status" value="1"/>
</dbReference>
<feature type="non-terminal residue" evidence="7">
    <location>
        <position position="1"/>
    </location>
</feature>
<comment type="similarity">
    <text evidence="2">Belongs to the autoinducer-2 exporter (AI-2E) (TC 2.A.86) family.</text>
</comment>
<evidence type="ECO:0000256" key="4">
    <source>
        <dbReference type="ARBA" id="ARBA00022989"/>
    </source>
</evidence>
<dbReference type="RefSeq" id="WP_138453726.1">
    <property type="nucleotide sequence ID" value="NZ_VBVZ01000600.1"/>
</dbReference>
<evidence type="ECO:0000256" key="5">
    <source>
        <dbReference type="ARBA" id="ARBA00023136"/>
    </source>
</evidence>
<sequence>QFIYLMAVYGIIQTLDGNVLVPLLFSEAVNLHPVAIICAVLLFGGLWGFWGVFFAIPLATLFKAVLDAWPRQEPVVAPLL</sequence>
<comment type="caution">
    <text evidence="7">The sequence shown here is derived from an EMBL/GenBank/DDBJ whole genome shotgun (WGS) entry which is preliminary data.</text>
</comment>
<gene>
    <name evidence="7" type="ORF">FEM54_27295</name>
</gene>
<evidence type="ECO:0000256" key="3">
    <source>
        <dbReference type="ARBA" id="ARBA00022692"/>
    </source>
</evidence>
<dbReference type="Proteomes" id="UP000304941">
    <property type="component" value="Unassembled WGS sequence"/>
</dbReference>
<comment type="subcellular location">
    <subcellularLocation>
        <location evidence="1">Membrane</location>
        <topology evidence="1">Multi-pass membrane protein</topology>
    </subcellularLocation>
</comment>
<accession>A0ABY2TXI6</accession>
<dbReference type="InterPro" id="IPR002549">
    <property type="entry name" value="AI-2E-like"/>
</dbReference>
<evidence type="ECO:0000313" key="8">
    <source>
        <dbReference type="Proteomes" id="UP000304941"/>
    </source>
</evidence>
<keyword evidence="4 6" id="KW-1133">Transmembrane helix</keyword>
<organism evidence="7 8">
    <name type="scientific">Pseudomonas edaphica</name>
    <dbReference type="NCBI Taxonomy" id="2006980"/>
    <lineage>
        <taxon>Bacteria</taxon>
        <taxon>Pseudomonadati</taxon>
        <taxon>Pseudomonadota</taxon>
        <taxon>Gammaproteobacteria</taxon>
        <taxon>Pseudomonadales</taxon>
        <taxon>Pseudomonadaceae</taxon>
        <taxon>Pseudomonas</taxon>
    </lineage>
</organism>